<keyword evidence="2 5" id="KW-0812">Transmembrane</keyword>
<dbReference type="GO" id="GO:0016020">
    <property type="term" value="C:membrane"/>
    <property type="evidence" value="ECO:0007669"/>
    <property type="project" value="UniProtKB-SubCell"/>
</dbReference>
<reference evidence="6 7" key="1">
    <citation type="submission" date="2018-05" db="EMBL/GenBank/DDBJ databases">
        <title>Genomic Encyclopedia of Type Strains, Phase IV (KMG-IV): sequencing the most valuable type-strain genomes for metagenomic binning, comparative biology and taxonomic classification.</title>
        <authorList>
            <person name="Goeker M."/>
        </authorList>
    </citation>
    <scope>NUCLEOTIDE SEQUENCE [LARGE SCALE GENOMIC DNA]</scope>
    <source>
        <strain evidence="6 7">DSM 22440</strain>
    </source>
</reference>
<comment type="subcellular location">
    <subcellularLocation>
        <location evidence="1">Membrane</location>
        <topology evidence="1">Multi-pass membrane protein</topology>
    </subcellularLocation>
</comment>
<gene>
    <name evidence="6" type="ORF">DES38_10879</name>
</gene>
<dbReference type="RefSeq" id="WP_110251601.1">
    <property type="nucleotide sequence ID" value="NZ_QJJR01000008.1"/>
</dbReference>
<evidence type="ECO:0000256" key="5">
    <source>
        <dbReference type="SAM" id="Phobius"/>
    </source>
</evidence>
<comment type="caution">
    <text evidence="6">The sequence shown here is derived from an EMBL/GenBank/DDBJ whole genome shotgun (WGS) entry which is preliminary data.</text>
</comment>
<evidence type="ECO:0000256" key="4">
    <source>
        <dbReference type="ARBA" id="ARBA00023136"/>
    </source>
</evidence>
<dbReference type="AlphaFoldDB" id="A0A2V3WCX3"/>
<evidence type="ECO:0000313" key="7">
    <source>
        <dbReference type="Proteomes" id="UP000247922"/>
    </source>
</evidence>
<proteinExistence type="predicted"/>
<sequence length="175" mass="19949">MVDIILLLLLVLGVLRGLKRGLVLQVFHFISFFVAFFIATSFYQEIAGMLEMWIPYPPLDAEKWAFFGEAFDLESAYYNMIAFVVLFFGVKIILSIIGSMLDFVAELPLLSVINSTLGAVFGFLEMYLVLFIFIFVLSLVPIEQIQSLIDQSGVAQFMIEKTPLFSNRIMNLWFS</sequence>
<dbReference type="Proteomes" id="UP000247922">
    <property type="component" value="Unassembled WGS sequence"/>
</dbReference>
<evidence type="ECO:0000256" key="2">
    <source>
        <dbReference type="ARBA" id="ARBA00022692"/>
    </source>
</evidence>
<dbReference type="InterPro" id="IPR003825">
    <property type="entry name" value="Colicin-V_CvpA"/>
</dbReference>
<name>A0A2V3WCX3_9BACI</name>
<dbReference type="OrthoDB" id="1809613at2"/>
<protein>
    <submittedName>
        <fullName evidence="6">Putative membrane protein required for colicin V production</fullName>
    </submittedName>
</protein>
<keyword evidence="4 5" id="KW-0472">Membrane</keyword>
<dbReference type="Pfam" id="PF02674">
    <property type="entry name" value="Colicin_V"/>
    <property type="match status" value="1"/>
</dbReference>
<feature type="transmembrane region" description="Helical" evidence="5">
    <location>
        <begin position="76"/>
        <end position="97"/>
    </location>
</feature>
<keyword evidence="3 5" id="KW-1133">Transmembrane helix</keyword>
<keyword evidence="7" id="KW-1185">Reference proteome</keyword>
<evidence type="ECO:0000256" key="3">
    <source>
        <dbReference type="ARBA" id="ARBA00022989"/>
    </source>
</evidence>
<dbReference type="PANTHER" id="PTHR37306:SF1">
    <property type="entry name" value="COLICIN V PRODUCTION PROTEIN"/>
    <property type="match status" value="1"/>
</dbReference>
<organism evidence="6 7">
    <name type="scientific">Streptohalobacillus salinus</name>
    <dbReference type="NCBI Taxonomy" id="621096"/>
    <lineage>
        <taxon>Bacteria</taxon>
        <taxon>Bacillati</taxon>
        <taxon>Bacillota</taxon>
        <taxon>Bacilli</taxon>
        <taxon>Bacillales</taxon>
        <taxon>Bacillaceae</taxon>
        <taxon>Streptohalobacillus</taxon>
    </lineage>
</organism>
<dbReference type="PANTHER" id="PTHR37306">
    <property type="entry name" value="COLICIN V PRODUCTION PROTEIN"/>
    <property type="match status" value="1"/>
</dbReference>
<feature type="transmembrane region" description="Helical" evidence="5">
    <location>
        <begin position="26"/>
        <end position="43"/>
    </location>
</feature>
<evidence type="ECO:0000256" key="1">
    <source>
        <dbReference type="ARBA" id="ARBA00004141"/>
    </source>
</evidence>
<feature type="transmembrane region" description="Helical" evidence="5">
    <location>
        <begin position="117"/>
        <end position="140"/>
    </location>
</feature>
<dbReference type="GO" id="GO:0009403">
    <property type="term" value="P:toxin biosynthetic process"/>
    <property type="evidence" value="ECO:0007669"/>
    <property type="project" value="InterPro"/>
</dbReference>
<evidence type="ECO:0000313" key="6">
    <source>
        <dbReference type="EMBL" id="PXW90065.1"/>
    </source>
</evidence>
<dbReference type="EMBL" id="QJJR01000008">
    <property type="protein sequence ID" value="PXW90065.1"/>
    <property type="molecule type" value="Genomic_DNA"/>
</dbReference>
<accession>A0A2V3WCX3</accession>